<gene>
    <name evidence="1" type="ORF">GPUH_LOCUS369</name>
</gene>
<name>A0A183CV78_9BILA</name>
<reference evidence="3" key="1">
    <citation type="submission" date="2016-06" db="UniProtKB">
        <authorList>
            <consortium name="WormBaseParasite"/>
        </authorList>
    </citation>
    <scope>IDENTIFICATION</scope>
</reference>
<keyword evidence="2" id="KW-1185">Reference proteome</keyword>
<evidence type="ECO:0000313" key="2">
    <source>
        <dbReference type="Proteomes" id="UP000271098"/>
    </source>
</evidence>
<dbReference type="Proteomes" id="UP000271098">
    <property type="component" value="Unassembled WGS sequence"/>
</dbReference>
<accession>A0A183CV78</accession>
<dbReference type="AlphaFoldDB" id="A0A183CV78"/>
<evidence type="ECO:0000313" key="1">
    <source>
        <dbReference type="EMBL" id="VDK27965.1"/>
    </source>
</evidence>
<evidence type="ECO:0000313" key="3">
    <source>
        <dbReference type="WBParaSite" id="GPUH_0000036801-mRNA-1"/>
    </source>
</evidence>
<dbReference type="WBParaSite" id="GPUH_0000036801-mRNA-1">
    <property type="protein sequence ID" value="GPUH_0000036801-mRNA-1"/>
    <property type="gene ID" value="GPUH_0000036801"/>
</dbReference>
<protein>
    <submittedName>
        <fullName evidence="3">Secreted protein</fullName>
    </submittedName>
</protein>
<dbReference type="EMBL" id="UYRT01000310">
    <property type="protein sequence ID" value="VDK27965.1"/>
    <property type="molecule type" value="Genomic_DNA"/>
</dbReference>
<organism evidence="3">
    <name type="scientific">Gongylonema pulchrum</name>
    <dbReference type="NCBI Taxonomy" id="637853"/>
    <lineage>
        <taxon>Eukaryota</taxon>
        <taxon>Metazoa</taxon>
        <taxon>Ecdysozoa</taxon>
        <taxon>Nematoda</taxon>
        <taxon>Chromadorea</taxon>
        <taxon>Rhabditida</taxon>
        <taxon>Spirurina</taxon>
        <taxon>Spiruromorpha</taxon>
        <taxon>Spiruroidea</taxon>
        <taxon>Gongylonematidae</taxon>
        <taxon>Gongylonema</taxon>
    </lineage>
</organism>
<sequence length="99" mass="10973">MVLLSRTVDILPPFLLSASKERMQRCLSARIAASNDFIAPLLYCSSIIDNNHDSENNRTELPSCSSSRGQQAPVFSPIFVASSSMNSRRCEYTTDDTLL</sequence>
<proteinExistence type="predicted"/>
<reference evidence="1 2" key="2">
    <citation type="submission" date="2018-11" db="EMBL/GenBank/DDBJ databases">
        <authorList>
            <consortium name="Pathogen Informatics"/>
        </authorList>
    </citation>
    <scope>NUCLEOTIDE SEQUENCE [LARGE SCALE GENOMIC DNA]</scope>
</reference>